<dbReference type="SUPFAM" id="SSF51735">
    <property type="entry name" value="NAD(P)-binding Rossmann-fold domains"/>
    <property type="match status" value="1"/>
</dbReference>
<evidence type="ECO:0000313" key="8">
    <source>
        <dbReference type="Proteomes" id="UP001501004"/>
    </source>
</evidence>
<proteinExistence type="inferred from homology"/>
<accession>A0ABP7F5S0</accession>
<sequence>MAELTAPRVLALVAEKLQPRFFDQPTLDRLAKASGGSRPSGLLFRGSLPAVGPDIDLSAVEVLITDWGTPPLDAVTLDRFPALKLVAHTGASVKSFVTDELFRRGILVTQAGDAMARPVAEVSLAFTLALLHQLPRFDHAMHDRADWALAEQAPPQHEIDGATIGIVGASRTGRAYLRLVQSLGARTLIYDPTLDADDAHALDTELVGLDALLSHSRIVALHAPSLPGTYRMLSAEQFALMQDGAGLVNTARSWLVDPAALLAELQSGRIDAAIDVFDDEPLPTDSPLRLLPNVLLTPHRAAGTFEGHLRQGGIVVDEIEAFFGGKPLKHTVGPKDLNRMA</sequence>
<evidence type="ECO:0000259" key="5">
    <source>
        <dbReference type="Pfam" id="PF00389"/>
    </source>
</evidence>
<evidence type="ECO:0000259" key="6">
    <source>
        <dbReference type="Pfam" id="PF02826"/>
    </source>
</evidence>
<dbReference type="Pfam" id="PF00389">
    <property type="entry name" value="2-Hacid_dh"/>
    <property type="match status" value="1"/>
</dbReference>
<evidence type="ECO:0000256" key="3">
    <source>
        <dbReference type="ARBA" id="ARBA00023027"/>
    </source>
</evidence>
<dbReference type="RefSeq" id="WP_344753487.1">
    <property type="nucleotide sequence ID" value="NZ_BAABAE010000001.1"/>
</dbReference>
<evidence type="ECO:0000313" key="7">
    <source>
        <dbReference type="EMBL" id="GAA3732101.1"/>
    </source>
</evidence>
<dbReference type="SUPFAM" id="SSF52283">
    <property type="entry name" value="Formate/glycerate dehydrogenase catalytic domain-like"/>
    <property type="match status" value="1"/>
</dbReference>
<dbReference type="InterPro" id="IPR036291">
    <property type="entry name" value="NAD(P)-bd_dom_sf"/>
</dbReference>
<dbReference type="PANTHER" id="PTHR10996">
    <property type="entry name" value="2-HYDROXYACID DEHYDROGENASE-RELATED"/>
    <property type="match status" value="1"/>
</dbReference>
<evidence type="ECO:0000256" key="1">
    <source>
        <dbReference type="ARBA" id="ARBA00005854"/>
    </source>
</evidence>
<dbReference type="Proteomes" id="UP001501004">
    <property type="component" value="Unassembled WGS sequence"/>
</dbReference>
<feature type="domain" description="D-isomer specific 2-hydroxyacid dehydrogenase catalytic" evidence="5">
    <location>
        <begin position="58"/>
        <end position="332"/>
    </location>
</feature>
<evidence type="ECO:0000256" key="4">
    <source>
        <dbReference type="RuleBase" id="RU003719"/>
    </source>
</evidence>
<comment type="similarity">
    <text evidence="1 4">Belongs to the D-isomer specific 2-hydroxyacid dehydrogenase family.</text>
</comment>
<organism evidence="7 8">
    <name type="scientific">Leifsonella bigeumensis</name>
    <dbReference type="NCBI Taxonomy" id="433643"/>
    <lineage>
        <taxon>Bacteria</taxon>
        <taxon>Bacillati</taxon>
        <taxon>Actinomycetota</taxon>
        <taxon>Actinomycetes</taxon>
        <taxon>Micrococcales</taxon>
        <taxon>Microbacteriaceae</taxon>
        <taxon>Leifsonella</taxon>
    </lineage>
</organism>
<keyword evidence="8" id="KW-1185">Reference proteome</keyword>
<dbReference type="InterPro" id="IPR006140">
    <property type="entry name" value="D-isomer_DH_NAD-bd"/>
</dbReference>
<dbReference type="InterPro" id="IPR006139">
    <property type="entry name" value="D-isomer_2_OHA_DH_cat_dom"/>
</dbReference>
<comment type="caution">
    <text evidence="7">The sequence shown here is derived from an EMBL/GenBank/DDBJ whole genome shotgun (WGS) entry which is preliminary data.</text>
</comment>
<dbReference type="EMBL" id="BAABAE010000001">
    <property type="protein sequence ID" value="GAA3732101.1"/>
    <property type="molecule type" value="Genomic_DNA"/>
</dbReference>
<keyword evidence="2 4" id="KW-0560">Oxidoreductase</keyword>
<dbReference type="Gene3D" id="3.40.50.720">
    <property type="entry name" value="NAD(P)-binding Rossmann-like Domain"/>
    <property type="match status" value="2"/>
</dbReference>
<name>A0ABP7F5S0_9MICO</name>
<dbReference type="CDD" id="cd12167">
    <property type="entry name" value="2-Hacid_dh_8"/>
    <property type="match status" value="1"/>
</dbReference>
<protein>
    <submittedName>
        <fullName evidence="7">Hydroxyacid dehydrogenase</fullName>
    </submittedName>
</protein>
<dbReference type="InterPro" id="IPR029753">
    <property type="entry name" value="D-isomer_DH_CS"/>
</dbReference>
<keyword evidence="3" id="KW-0520">NAD</keyword>
<reference evidence="8" key="1">
    <citation type="journal article" date="2019" name="Int. J. Syst. Evol. Microbiol.">
        <title>The Global Catalogue of Microorganisms (GCM) 10K type strain sequencing project: providing services to taxonomists for standard genome sequencing and annotation.</title>
        <authorList>
            <consortium name="The Broad Institute Genomics Platform"/>
            <consortium name="The Broad Institute Genome Sequencing Center for Infectious Disease"/>
            <person name="Wu L."/>
            <person name="Ma J."/>
        </authorList>
    </citation>
    <scope>NUCLEOTIDE SEQUENCE [LARGE SCALE GENOMIC DNA]</scope>
    <source>
        <strain evidence="8">JCM 16949</strain>
    </source>
</reference>
<dbReference type="Pfam" id="PF02826">
    <property type="entry name" value="2-Hacid_dh_C"/>
    <property type="match status" value="1"/>
</dbReference>
<dbReference type="PROSITE" id="PS00670">
    <property type="entry name" value="D_2_HYDROXYACID_DH_2"/>
    <property type="match status" value="1"/>
</dbReference>
<feature type="domain" description="D-isomer specific 2-hydroxyacid dehydrogenase NAD-binding" evidence="6">
    <location>
        <begin position="125"/>
        <end position="301"/>
    </location>
</feature>
<evidence type="ECO:0000256" key="2">
    <source>
        <dbReference type="ARBA" id="ARBA00023002"/>
    </source>
</evidence>
<dbReference type="InterPro" id="IPR050223">
    <property type="entry name" value="D-isomer_2-hydroxyacid_DH"/>
</dbReference>
<dbReference type="PANTHER" id="PTHR10996:SF178">
    <property type="entry name" value="2-HYDROXYACID DEHYDROGENASE YGL185C-RELATED"/>
    <property type="match status" value="1"/>
</dbReference>
<gene>
    <name evidence="7" type="ORF">GCM10022239_05800</name>
</gene>